<dbReference type="Proteomes" id="UP001054837">
    <property type="component" value="Unassembled WGS sequence"/>
</dbReference>
<dbReference type="EMBL" id="BPLQ01004481">
    <property type="protein sequence ID" value="GIY08312.1"/>
    <property type="molecule type" value="Genomic_DNA"/>
</dbReference>
<organism evidence="1 2">
    <name type="scientific">Caerostris darwini</name>
    <dbReference type="NCBI Taxonomy" id="1538125"/>
    <lineage>
        <taxon>Eukaryota</taxon>
        <taxon>Metazoa</taxon>
        <taxon>Ecdysozoa</taxon>
        <taxon>Arthropoda</taxon>
        <taxon>Chelicerata</taxon>
        <taxon>Arachnida</taxon>
        <taxon>Araneae</taxon>
        <taxon>Araneomorphae</taxon>
        <taxon>Entelegynae</taxon>
        <taxon>Araneoidea</taxon>
        <taxon>Araneidae</taxon>
        <taxon>Caerostris</taxon>
    </lineage>
</organism>
<protein>
    <submittedName>
        <fullName evidence="1">Uncharacterized protein</fullName>
    </submittedName>
</protein>
<dbReference type="AlphaFoldDB" id="A0AAV4QJ86"/>
<comment type="caution">
    <text evidence="1">The sequence shown here is derived from an EMBL/GenBank/DDBJ whole genome shotgun (WGS) entry which is preliminary data.</text>
</comment>
<evidence type="ECO:0000313" key="2">
    <source>
        <dbReference type="Proteomes" id="UP001054837"/>
    </source>
</evidence>
<keyword evidence="2" id="KW-1185">Reference proteome</keyword>
<gene>
    <name evidence="1" type="ORF">CDAR_293331</name>
</gene>
<accession>A0AAV4QJ86</accession>
<proteinExistence type="predicted"/>
<reference evidence="1 2" key="1">
    <citation type="submission" date="2021-06" db="EMBL/GenBank/DDBJ databases">
        <title>Caerostris darwini draft genome.</title>
        <authorList>
            <person name="Kono N."/>
            <person name="Arakawa K."/>
        </authorList>
    </citation>
    <scope>NUCLEOTIDE SEQUENCE [LARGE SCALE GENOMIC DNA]</scope>
</reference>
<sequence length="87" mass="9990">MEAKLMFGVTCLGGVVHRRITLHSPPPLMFGGLHLSWSKVRCPNLQQVIALLNKSRFYSVQSFLNLFLSDHPEKLALYHIYKDDNFC</sequence>
<name>A0AAV4QJ86_9ARAC</name>
<evidence type="ECO:0000313" key="1">
    <source>
        <dbReference type="EMBL" id="GIY08312.1"/>
    </source>
</evidence>